<gene>
    <name evidence="2" type="ORF">HID58_073217</name>
</gene>
<accession>A0ABQ7Z6M2</accession>
<sequence length="63" mass="6931">MALQDDTRNDVVAPSEMIRIESYVVEDDSGYDVLPVAPPNDEYVSEDELEDSCADSDSDSDSD</sequence>
<dbReference type="EMBL" id="JAGKQM010000016">
    <property type="protein sequence ID" value="KAH0875855.1"/>
    <property type="molecule type" value="Genomic_DNA"/>
</dbReference>
<comment type="caution">
    <text evidence="2">The sequence shown here is derived from an EMBL/GenBank/DDBJ whole genome shotgun (WGS) entry which is preliminary data.</text>
</comment>
<evidence type="ECO:0000313" key="2">
    <source>
        <dbReference type="EMBL" id="KAH0875855.1"/>
    </source>
</evidence>
<protein>
    <submittedName>
        <fullName evidence="2">Uncharacterized protein</fullName>
    </submittedName>
</protein>
<keyword evidence="3" id="KW-1185">Reference proteome</keyword>
<dbReference type="Proteomes" id="UP000824890">
    <property type="component" value="Unassembled WGS sequence"/>
</dbReference>
<organism evidence="2 3">
    <name type="scientific">Brassica napus</name>
    <name type="common">Rape</name>
    <dbReference type="NCBI Taxonomy" id="3708"/>
    <lineage>
        <taxon>Eukaryota</taxon>
        <taxon>Viridiplantae</taxon>
        <taxon>Streptophyta</taxon>
        <taxon>Embryophyta</taxon>
        <taxon>Tracheophyta</taxon>
        <taxon>Spermatophyta</taxon>
        <taxon>Magnoliopsida</taxon>
        <taxon>eudicotyledons</taxon>
        <taxon>Gunneridae</taxon>
        <taxon>Pentapetalae</taxon>
        <taxon>rosids</taxon>
        <taxon>malvids</taxon>
        <taxon>Brassicales</taxon>
        <taxon>Brassicaceae</taxon>
        <taxon>Brassiceae</taxon>
        <taxon>Brassica</taxon>
    </lineage>
</organism>
<reference evidence="2 3" key="1">
    <citation type="submission" date="2021-05" db="EMBL/GenBank/DDBJ databases">
        <title>Genome Assembly of Synthetic Allotetraploid Brassica napus Reveals Homoeologous Exchanges between Subgenomes.</title>
        <authorList>
            <person name="Davis J.T."/>
        </authorList>
    </citation>
    <scope>NUCLEOTIDE SEQUENCE [LARGE SCALE GENOMIC DNA]</scope>
    <source>
        <strain evidence="3">cv. Da-Ae</strain>
        <tissue evidence="2">Seedling</tissue>
    </source>
</reference>
<name>A0ABQ7Z6M2_BRANA</name>
<proteinExistence type="predicted"/>
<feature type="region of interest" description="Disordered" evidence="1">
    <location>
        <begin position="30"/>
        <end position="63"/>
    </location>
</feature>
<evidence type="ECO:0000313" key="3">
    <source>
        <dbReference type="Proteomes" id="UP000824890"/>
    </source>
</evidence>
<evidence type="ECO:0000256" key="1">
    <source>
        <dbReference type="SAM" id="MobiDB-lite"/>
    </source>
</evidence>
<feature type="compositionally biased region" description="Acidic residues" evidence="1">
    <location>
        <begin position="43"/>
        <end position="63"/>
    </location>
</feature>